<comment type="similarity">
    <text evidence="9">Belongs to the class-I aminoacyl-tRNA synthetase family.</text>
</comment>
<protein>
    <recommendedName>
        <fullName evidence="1 9">Tyrosine--tRNA ligase</fullName>
        <ecNumber evidence="1 9">6.1.1.1</ecNumber>
    </recommendedName>
    <alternativeName>
        <fullName evidence="7 9">Tyrosyl-tRNA synthetase</fullName>
    </alternativeName>
</protein>
<dbReference type="GO" id="GO:0005739">
    <property type="term" value="C:mitochondrion"/>
    <property type="evidence" value="ECO:0007669"/>
    <property type="project" value="TreeGrafter"/>
</dbReference>
<comment type="catalytic activity">
    <reaction evidence="8 9">
        <text>tRNA(Tyr) + L-tyrosine + ATP = L-tyrosyl-tRNA(Tyr) + AMP + diphosphate + H(+)</text>
        <dbReference type="Rhea" id="RHEA:10220"/>
        <dbReference type="Rhea" id="RHEA-COMP:9706"/>
        <dbReference type="Rhea" id="RHEA-COMP:9707"/>
        <dbReference type="ChEBI" id="CHEBI:15378"/>
        <dbReference type="ChEBI" id="CHEBI:30616"/>
        <dbReference type="ChEBI" id="CHEBI:33019"/>
        <dbReference type="ChEBI" id="CHEBI:58315"/>
        <dbReference type="ChEBI" id="CHEBI:78442"/>
        <dbReference type="ChEBI" id="CHEBI:78536"/>
        <dbReference type="ChEBI" id="CHEBI:456215"/>
        <dbReference type="EC" id="6.1.1.1"/>
    </reaction>
</comment>
<sequence>MKTYPFSYFCIRRFFIFPFRTQPLINCNCTYFFYLQTLATTMALSIVKTCRVLYNLKPQTSLICSVRNNSSDLLYRLLRRGLVKQIFPNDQKIDCTGTPCAYAGFDATADSLHVGNLLVLISLMHWQRAGYDTIAVIGDATAKIGDPSGHKSDRKVLSHDVVDENANAIEKNLYHIFQNHETYICPKAKTKSKALGKLRILKNSEWYKKTNIIDFICEAGRHIRVGDMLSRTSVRSRMESGVGINFTEFSYQAFQAYDWLHLLKTYNCRFQFGGGDQLGNVTTGYNLISGSLYQHVYGALLPLVESETGDKFGKSAGNAIYLSSNRTSPFDLYQFFMRLPDADVSNYLRLFTFLSIEEIEDILHKHLKNPDSRRAQKKIAEEVTLLIHGEQGLDLAETATKILYQSDIVSLAKLRKEDVNHVFPLSTTSNIMFEPGLSLLDLTMKVGCFIKKDDAGRIIRGGGVYLNFERITTPEFIIIPEQHILPNGISLIRIGKKTYYLVLWK</sequence>
<evidence type="ECO:0000256" key="6">
    <source>
        <dbReference type="ARBA" id="ARBA00023146"/>
    </source>
</evidence>
<reference evidence="10 11" key="1">
    <citation type="submission" date="2024-04" db="EMBL/GenBank/DDBJ databases">
        <authorList>
            <person name="Rising A."/>
            <person name="Reimegard J."/>
            <person name="Sonavane S."/>
            <person name="Akerstrom W."/>
            <person name="Nylinder S."/>
            <person name="Hedman E."/>
            <person name="Kallberg Y."/>
        </authorList>
    </citation>
    <scope>NUCLEOTIDE SEQUENCE [LARGE SCALE GENOMIC DNA]</scope>
</reference>
<dbReference type="NCBIfam" id="TIGR00234">
    <property type="entry name" value="tyrS"/>
    <property type="match status" value="1"/>
</dbReference>
<dbReference type="PRINTS" id="PR01040">
    <property type="entry name" value="TRNASYNTHTYR"/>
</dbReference>
<evidence type="ECO:0000256" key="1">
    <source>
        <dbReference type="ARBA" id="ARBA00013160"/>
    </source>
</evidence>
<dbReference type="EC" id="6.1.1.1" evidence="1 9"/>
<accession>A0AAV1YYC2</accession>
<keyword evidence="3 9" id="KW-0547">Nucleotide-binding</keyword>
<evidence type="ECO:0000256" key="8">
    <source>
        <dbReference type="ARBA" id="ARBA00048248"/>
    </source>
</evidence>
<evidence type="ECO:0000256" key="3">
    <source>
        <dbReference type="ARBA" id="ARBA00022741"/>
    </source>
</evidence>
<dbReference type="CDD" id="cd00805">
    <property type="entry name" value="TyrRS_core"/>
    <property type="match status" value="1"/>
</dbReference>
<gene>
    <name evidence="10" type="ORF">LARSCL_LOCUS1285</name>
</gene>
<dbReference type="InterPro" id="IPR024088">
    <property type="entry name" value="Tyr-tRNA-ligase_bac-type"/>
</dbReference>
<keyword evidence="4 9" id="KW-0067">ATP-binding</keyword>
<dbReference type="Gene3D" id="1.10.240.10">
    <property type="entry name" value="Tyrosyl-Transfer RNA Synthetase"/>
    <property type="match status" value="1"/>
</dbReference>
<comment type="caution">
    <text evidence="10">The sequence shown here is derived from an EMBL/GenBank/DDBJ whole genome shotgun (WGS) entry which is preliminary data.</text>
</comment>
<dbReference type="Gene3D" id="3.10.290.10">
    <property type="entry name" value="RNA-binding S4 domain"/>
    <property type="match status" value="1"/>
</dbReference>
<keyword evidence="6 9" id="KW-0030">Aminoacyl-tRNA synthetase</keyword>
<dbReference type="EMBL" id="CAXIEN010000007">
    <property type="protein sequence ID" value="CAL1262942.1"/>
    <property type="molecule type" value="Genomic_DNA"/>
</dbReference>
<dbReference type="FunFam" id="3.40.50.620:FF:000107">
    <property type="entry name" value="Tyrosine--tRNA ligase"/>
    <property type="match status" value="1"/>
</dbReference>
<dbReference type="InterPro" id="IPR014729">
    <property type="entry name" value="Rossmann-like_a/b/a_fold"/>
</dbReference>
<dbReference type="Proteomes" id="UP001497382">
    <property type="component" value="Unassembled WGS sequence"/>
</dbReference>
<dbReference type="SUPFAM" id="SSF52374">
    <property type="entry name" value="Nucleotidylyl transferase"/>
    <property type="match status" value="1"/>
</dbReference>
<dbReference type="GO" id="GO:0004831">
    <property type="term" value="F:tyrosine-tRNA ligase activity"/>
    <property type="evidence" value="ECO:0007669"/>
    <property type="project" value="UniProtKB-EC"/>
</dbReference>
<evidence type="ECO:0000256" key="5">
    <source>
        <dbReference type="ARBA" id="ARBA00022917"/>
    </source>
</evidence>
<dbReference type="Gene3D" id="3.40.50.620">
    <property type="entry name" value="HUPs"/>
    <property type="match status" value="1"/>
</dbReference>
<evidence type="ECO:0000313" key="10">
    <source>
        <dbReference type="EMBL" id="CAL1262942.1"/>
    </source>
</evidence>
<name>A0AAV1YYC2_9ARAC</name>
<evidence type="ECO:0000256" key="9">
    <source>
        <dbReference type="RuleBase" id="RU361234"/>
    </source>
</evidence>
<dbReference type="InterPro" id="IPR036986">
    <property type="entry name" value="S4_RNA-bd_sf"/>
</dbReference>
<dbReference type="SUPFAM" id="SSF55174">
    <property type="entry name" value="Alpha-L RNA-binding motif"/>
    <property type="match status" value="1"/>
</dbReference>
<keyword evidence="2 9" id="KW-0436">Ligase</keyword>
<dbReference type="GO" id="GO:0006437">
    <property type="term" value="P:tyrosyl-tRNA aminoacylation"/>
    <property type="evidence" value="ECO:0007669"/>
    <property type="project" value="InterPro"/>
</dbReference>
<dbReference type="AlphaFoldDB" id="A0AAV1YYC2"/>
<dbReference type="PANTHER" id="PTHR11766">
    <property type="entry name" value="TYROSYL-TRNA SYNTHETASE"/>
    <property type="match status" value="1"/>
</dbReference>
<dbReference type="InterPro" id="IPR002307">
    <property type="entry name" value="Tyr-tRNA-ligase"/>
</dbReference>
<dbReference type="PANTHER" id="PTHR11766:SF0">
    <property type="entry name" value="TYROSINE--TRNA LIGASE, MITOCHONDRIAL"/>
    <property type="match status" value="1"/>
</dbReference>
<dbReference type="Pfam" id="PF00579">
    <property type="entry name" value="tRNA-synt_1b"/>
    <property type="match status" value="1"/>
</dbReference>
<dbReference type="InterPro" id="IPR002305">
    <property type="entry name" value="aa-tRNA-synth_Ic"/>
</dbReference>
<dbReference type="GO" id="GO:0003723">
    <property type="term" value="F:RNA binding"/>
    <property type="evidence" value="ECO:0007669"/>
    <property type="project" value="InterPro"/>
</dbReference>
<dbReference type="GO" id="GO:0005829">
    <property type="term" value="C:cytosol"/>
    <property type="evidence" value="ECO:0007669"/>
    <property type="project" value="TreeGrafter"/>
</dbReference>
<evidence type="ECO:0000256" key="4">
    <source>
        <dbReference type="ARBA" id="ARBA00022840"/>
    </source>
</evidence>
<dbReference type="GO" id="GO:0005524">
    <property type="term" value="F:ATP binding"/>
    <property type="evidence" value="ECO:0007669"/>
    <property type="project" value="UniProtKB-KW"/>
</dbReference>
<keyword evidence="11" id="KW-1185">Reference proteome</keyword>
<keyword evidence="5 9" id="KW-0648">Protein biosynthesis</keyword>
<proteinExistence type="inferred from homology"/>
<evidence type="ECO:0000256" key="7">
    <source>
        <dbReference type="ARBA" id="ARBA00033323"/>
    </source>
</evidence>
<evidence type="ECO:0000256" key="2">
    <source>
        <dbReference type="ARBA" id="ARBA00022598"/>
    </source>
</evidence>
<organism evidence="10 11">
    <name type="scientific">Larinioides sclopetarius</name>
    <dbReference type="NCBI Taxonomy" id="280406"/>
    <lineage>
        <taxon>Eukaryota</taxon>
        <taxon>Metazoa</taxon>
        <taxon>Ecdysozoa</taxon>
        <taxon>Arthropoda</taxon>
        <taxon>Chelicerata</taxon>
        <taxon>Arachnida</taxon>
        <taxon>Araneae</taxon>
        <taxon>Araneomorphae</taxon>
        <taxon>Entelegynae</taxon>
        <taxon>Araneoidea</taxon>
        <taxon>Araneidae</taxon>
        <taxon>Larinioides</taxon>
    </lineage>
</organism>
<dbReference type="FunFam" id="1.10.240.10:FF:000001">
    <property type="entry name" value="Tyrosine--tRNA ligase"/>
    <property type="match status" value="1"/>
</dbReference>
<evidence type="ECO:0000313" key="11">
    <source>
        <dbReference type="Proteomes" id="UP001497382"/>
    </source>
</evidence>